<dbReference type="GO" id="GO:0016020">
    <property type="term" value="C:membrane"/>
    <property type="evidence" value="ECO:0007669"/>
    <property type="project" value="UniProtKB-SubCell"/>
</dbReference>
<dbReference type="OrthoDB" id="10062605at2759"/>
<evidence type="ECO:0000256" key="3">
    <source>
        <dbReference type="ARBA" id="ARBA00022490"/>
    </source>
</evidence>
<keyword evidence="12" id="KW-1185">Reference proteome</keyword>
<comment type="caution">
    <text evidence="11">The sequence shown here is derived from an EMBL/GenBank/DDBJ whole genome shotgun (WGS) entry which is preliminary data.</text>
</comment>
<dbReference type="STRING" id="1965070.A0A3S3PB23"/>
<dbReference type="PANTHER" id="PTHR15352:SF1">
    <property type="entry name" value="KASH5-LIKE COILED-COIL DOMAIN-CONTAINING PROTEIN"/>
    <property type="match status" value="1"/>
</dbReference>
<evidence type="ECO:0000256" key="7">
    <source>
        <dbReference type="ARBA" id="ARBA00023136"/>
    </source>
</evidence>
<evidence type="ECO:0000256" key="2">
    <source>
        <dbReference type="ARBA" id="ARBA00004496"/>
    </source>
</evidence>
<evidence type="ECO:0000256" key="6">
    <source>
        <dbReference type="ARBA" id="ARBA00023054"/>
    </source>
</evidence>
<dbReference type="EMBL" id="NCKU01000328">
    <property type="protein sequence ID" value="RWS15971.1"/>
    <property type="molecule type" value="Genomic_DNA"/>
</dbReference>
<gene>
    <name evidence="11" type="ORF">B4U79_02722</name>
</gene>
<dbReference type="Proteomes" id="UP000285301">
    <property type="component" value="Unassembled WGS sequence"/>
</dbReference>
<sequence length="1148" mass="130405">MADGSDEESNDDETIIRESAACELSDKDSVIAEMNAALSGYKHKVATVQRDNELLIQQLTVFEEQNAEICASKTMLEKDIAAFKDAFERRLHAKEDEITELKKSLLLFEQSIHKNNEQLNCFQREKDELVFSLEQYNDKCSILESKVQELEDIKDALLEERKQMQTLIEAEIEQNAKLSISLREAQDLLKQKEDEIKELSYKIEFLNRELVDKENETVSMKQILQLVDVQFEDSNHNSSSNDELESCTATDEAVDCHINQDEFSSLESHRSSDTVFFPRTSSAINPLKNKRKRKKAIVRAKKTTSLWDELQSEHPAMIYEFAKCNKDVGYEEHMNNLVSSLYESNDSAPLSISLNRFEMNSSASRKALELSTSEESKTAMERVPGLILKLLDVLAKDTLKIASLCKKLCCKCVKYSENSQDLSFNCYGEDDVFEPPSEITKTSLRDEELTTMVDIQIKKFDHELSKLESLIVQQTNCFETKHYSLPTSSYEKQDNFTAAERRTINIFSTPRGRYNKTRNTATMIPIADESLKSEEEKICYDYNCKSSHCEKLNLITQRTSENEVATVSEDTVFPIGSSSLPLSDLYAPPLTTMTRKGKSLTSLPAINCLNKTALSCEPKLNAEKSSEQRVNYDSKDKENANDAPVIDCIGFFNSEKENVDNSNDCSEKEAIKSKQAERFVDALANNDPNVISSTELMPLCINESNLNFAECSKEEIETKYETLSLAFKTDRSTVKQRLELQRHQKQVAEEDVFNELKSMREDVNRLNQLFSHFNESISEEIRSSAYDLFPKIHQNLEVLHRCVKEISSRSKVYGAVKEELRLSNAFEVILLHVENLKREKDKEKFELKEARRLLINASQSGHKSHRNSVDTLKESIDLQIDDDAIGMPRSQRSISTIAISTKAGHELYRRSFSAVGTSSHQSPIMTPTVSRTAVAVTSVGENADQAKRRRRSMPASPSHYSTRYSLSISSESPRLEKTEEENNGIESEVPIRNEDSLFNEDNDEKSCNHQSFGESYNTSSLIANSSHENPLISINESGSDLQSSSLVLAFPTQAHEIDSRLPVSLPVQRIVERTTLRQRILERSFNLVNGLDSSIIRKALAVMLLLVAFLILLVGFFNTSLPPFWSWEEIILKISEPYITKEKVSHCE</sequence>
<protein>
    <submittedName>
        <fullName evidence="11">Protein MRVI1-like isoform X2</fullName>
    </submittedName>
</protein>
<dbReference type="InterPro" id="IPR008677">
    <property type="entry name" value="MRVI1"/>
</dbReference>
<evidence type="ECO:0000256" key="4">
    <source>
        <dbReference type="ARBA" id="ARBA00022692"/>
    </source>
</evidence>
<keyword evidence="3" id="KW-0963">Cytoplasm</keyword>
<feature type="coiled-coil region" evidence="8">
    <location>
        <begin position="133"/>
        <end position="216"/>
    </location>
</feature>
<keyword evidence="7 10" id="KW-0472">Membrane</keyword>
<accession>A0A3S3PB23</accession>
<keyword evidence="4 10" id="KW-0812">Transmembrane</keyword>
<name>A0A3S3PB23_9ACAR</name>
<dbReference type="Pfam" id="PF05781">
    <property type="entry name" value="MRVI1"/>
    <property type="match status" value="1"/>
</dbReference>
<comment type="subcellular location">
    <subcellularLocation>
        <location evidence="2">Cytoplasm</location>
    </subcellularLocation>
    <subcellularLocation>
        <location evidence="1">Membrane</location>
        <topology evidence="1">Single-pass membrane protein</topology>
    </subcellularLocation>
</comment>
<evidence type="ECO:0000256" key="8">
    <source>
        <dbReference type="SAM" id="Coils"/>
    </source>
</evidence>
<feature type="transmembrane region" description="Helical" evidence="10">
    <location>
        <begin position="1099"/>
        <end position="1117"/>
    </location>
</feature>
<keyword evidence="6 8" id="KW-0175">Coiled coil</keyword>
<dbReference type="PANTHER" id="PTHR15352">
    <property type="entry name" value="LYMPHOID-RESTRICTED MEMBRANE PROTEIN, JAW1"/>
    <property type="match status" value="1"/>
</dbReference>
<keyword evidence="5 10" id="KW-1133">Transmembrane helix</keyword>
<evidence type="ECO:0000256" key="5">
    <source>
        <dbReference type="ARBA" id="ARBA00022989"/>
    </source>
</evidence>
<evidence type="ECO:0000313" key="12">
    <source>
        <dbReference type="Proteomes" id="UP000285301"/>
    </source>
</evidence>
<feature type="region of interest" description="Disordered" evidence="9">
    <location>
        <begin position="938"/>
        <end position="986"/>
    </location>
</feature>
<dbReference type="GO" id="GO:0005737">
    <property type="term" value="C:cytoplasm"/>
    <property type="evidence" value="ECO:0007669"/>
    <property type="project" value="UniProtKB-SubCell"/>
</dbReference>
<evidence type="ECO:0000256" key="9">
    <source>
        <dbReference type="SAM" id="MobiDB-lite"/>
    </source>
</evidence>
<reference evidence="11 12" key="1">
    <citation type="journal article" date="2018" name="Gigascience">
        <title>Genomes of trombidid mites reveal novel predicted allergens and laterally-transferred genes associated with secondary metabolism.</title>
        <authorList>
            <person name="Dong X."/>
            <person name="Chaisiri K."/>
            <person name="Xia D."/>
            <person name="Armstrong S.D."/>
            <person name="Fang Y."/>
            <person name="Donnelly M.J."/>
            <person name="Kadowaki T."/>
            <person name="McGarry J.W."/>
            <person name="Darby A.C."/>
            <person name="Makepeace B.L."/>
        </authorList>
    </citation>
    <scope>NUCLEOTIDE SEQUENCE [LARGE SCALE GENOMIC DNA]</scope>
    <source>
        <strain evidence="11">UoL-WK</strain>
    </source>
</reference>
<proteinExistence type="predicted"/>
<organism evidence="11 12">
    <name type="scientific">Dinothrombium tinctorium</name>
    <dbReference type="NCBI Taxonomy" id="1965070"/>
    <lineage>
        <taxon>Eukaryota</taxon>
        <taxon>Metazoa</taxon>
        <taxon>Ecdysozoa</taxon>
        <taxon>Arthropoda</taxon>
        <taxon>Chelicerata</taxon>
        <taxon>Arachnida</taxon>
        <taxon>Acari</taxon>
        <taxon>Acariformes</taxon>
        <taxon>Trombidiformes</taxon>
        <taxon>Prostigmata</taxon>
        <taxon>Anystina</taxon>
        <taxon>Parasitengona</taxon>
        <taxon>Trombidioidea</taxon>
        <taxon>Trombidiidae</taxon>
        <taxon>Dinothrombium</taxon>
    </lineage>
</organism>
<feature type="compositionally biased region" description="Polar residues" evidence="9">
    <location>
        <begin position="958"/>
        <end position="972"/>
    </location>
</feature>
<evidence type="ECO:0000256" key="1">
    <source>
        <dbReference type="ARBA" id="ARBA00004167"/>
    </source>
</evidence>
<evidence type="ECO:0000256" key="10">
    <source>
        <dbReference type="SAM" id="Phobius"/>
    </source>
</evidence>
<evidence type="ECO:0000313" key="11">
    <source>
        <dbReference type="EMBL" id="RWS15971.1"/>
    </source>
</evidence>
<dbReference type="AlphaFoldDB" id="A0A3S3PB23"/>